<gene>
    <name evidence="7" type="ORF">HannXRQ_Chr16g0531081</name>
    <name evidence="6" type="ORF">HanXRQr2_Chr16g0776291</name>
</gene>
<dbReference type="EMBL" id="MNCJ02000331">
    <property type="protein sequence ID" value="KAF5762402.1"/>
    <property type="molecule type" value="Genomic_DNA"/>
</dbReference>
<dbReference type="Gene3D" id="3.30.260.10">
    <property type="entry name" value="TCP-1-like chaperonin intermediate domain"/>
    <property type="match status" value="1"/>
</dbReference>
<dbReference type="Gene3D" id="3.50.7.10">
    <property type="entry name" value="GroEL"/>
    <property type="match status" value="1"/>
</dbReference>
<organism evidence="7 8">
    <name type="scientific">Helianthus annuus</name>
    <name type="common">Common sunflower</name>
    <dbReference type="NCBI Taxonomy" id="4232"/>
    <lineage>
        <taxon>Eukaryota</taxon>
        <taxon>Viridiplantae</taxon>
        <taxon>Streptophyta</taxon>
        <taxon>Embryophyta</taxon>
        <taxon>Tracheophyta</taxon>
        <taxon>Spermatophyta</taxon>
        <taxon>Magnoliopsida</taxon>
        <taxon>eudicotyledons</taxon>
        <taxon>Gunneridae</taxon>
        <taxon>Pentapetalae</taxon>
        <taxon>asterids</taxon>
        <taxon>campanulids</taxon>
        <taxon>Asterales</taxon>
        <taxon>Asteraceae</taxon>
        <taxon>Asteroideae</taxon>
        <taxon>Heliantheae alliance</taxon>
        <taxon>Heliantheae</taxon>
        <taxon>Helianthus</taxon>
    </lineage>
</organism>
<dbReference type="InterPro" id="IPR027409">
    <property type="entry name" value="GroEL-like_apical_dom_sf"/>
</dbReference>
<keyword evidence="3 5" id="KW-0067">ATP-binding</keyword>
<protein>
    <submittedName>
        <fullName evidence="7">Putative chaperonin Cpn60/TCP-1 family, TCP-1-like chaperonin intermediate domain protein</fullName>
    </submittedName>
    <submittedName>
        <fullName evidence="6">T-complex protein 1, epsilon subunit</fullName>
    </submittedName>
</protein>
<reference evidence="6 8" key="1">
    <citation type="journal article" date="2017" name="Nature">
        <title>The sunflower genome provides insights into oil metabolism, flowering and Asterid evolution.</title>
        <authorList>
            <person name="Badouin H."/>
            <person name="Gouzy J."/>
            <person name="Grassa C.J."/>
            <person name="Murat F."/>
            <person name="Staton S.E."/>
            <person name="Cottret L."/>
            <person name="Lelandais-Briere C."/>
            <person name="Owens G.L."/>
            <person name="Carrere S."/>
            <person name="Mayjonade B."/>
            <person name="Legrand L."/>
            <person name="Gill N."/>
            <person name="Kane N.C."/>
            <person name="Bowers J.E."/>
            <person name="Hubner S."/>
            <person name="Bellec A."/>
            <person name="Berard A."/>
            <person name="Berges H."/>
            <person name="Blanchet N."/>
            <person name="Boniface M.C."/>
            <person name="Brunel D."/>
            <person name="Catrice O."/>
            <person name="Chaidir N."/>
            <person name="Claudel C."/>
            <person name="Donnadieu C."/>
            <person name="Faraut T."/>
            <person name="Fievet G."/>
            <person name="Helmstetter N."/>
            <person name="King M."/>
            <person name="Knapp S.J."/>
            <person name="Lai Z."/>
            <person name="Le Paslier M.C."/>
            <person name="Lippi Y."/>
            <person name="Lorenzon L."/>
            <person name="Mandel J.R."/>
            <person name="Marage G."/>
            <person name="Marchand G."/>
            <person name="Marquand E."/>
            <person name="Bret-Mestries E."/>
            <person name="Morien E."/>
            <person name="Nambeesan S."/>
            <person name="Nguyen T."/>
            <person name="Pegot-Espagnet P."/>
            <person name="Pouilly N."/>
            <person name="Raftis F."/>
            <person name="Sallet E."/>
            <person name="Schiex T."/>
            <person name="Thomas J."/>
            <person name="Vandecasteele C."/>
            <person name="Vares D."/>
            <person name="Vear F."/>
            <person name="Vautrin S."/>
            <person name="Crespi M."/>
            <person name="Mangin B."/>
            <person name="Burke J.M."/>
            <person name="Salse J."/>
            <person name="Munos S."/>
            <person name="Vincourt P."/>
            <person name="Rieseberg L.H."/>
            <person name="Langlade N.B."/>
        </authorList>
    </citation>
    <scope>NUCLEOTIDE SEQUENCE [LARGE SCALE GENOMIC DNA]</scope>
    <source>
        <strain evidence="8">cv. SF193</strain>
        <tissue evidence="6">Leaves</tissue>
    </source>
</reference>
<dbReference type="GO" id="GO:0140662">
    <property type="term" value="F:ATP-dependent protein folding chaperone"/>
    <property type="evidence" value="ECO:0007669"/>
    <property type="project" value="InterPro"/>
</dbReference>
<dbReference type="InParanoid" id="A0A251S7S7"/>
<keyword evidence="4 5" id="KW-0143">Chaperone</keyword>
<dbReference type="InterPro" id="IPR027410">
    <property type="entry name" value="TCP-1-like_intermed_sf"/>
</dbReference>
<evidence type="ECO:0000313" key="7">
    <source>
        <dbReference type="EMBL" id="OTF93271.1"/>
    </source>
</evidence>
<name>A0A251S7S7_HELAN</name>
<dbReference type="PRINTS" id="PR00304">
    <property type="entry name" value="TCOMPLEXTCP1"/>
</dbReference>
<evidence type="ECO:0000256" key="2">
    <source>
        <dbReference type="ARBA" id="ARBA00022741"/>
    </source>
</evidence>
<dbReference type="InterPro" id="IPR002423">
    <property type="entry name" value="Cpn60/GroEL/TCP-1"/>
</dbReference>
<keyword evidence="8" id="KW-1185">Reference proteome</keyword>
<reference evidence="7" key="2">
    <citation type="submission" date="2017-02" db="EMBL/GenBank/DDBJ databases">
        <title>Sunflower complete genome.</title>
        <authorList>
            <person name="Langlade N."/>
            <person name="Munos S."/>
        </authorList>
    </citation>
    <scope>NUCLEOTIDE SEQUENCE [LARGE SCALE GENOMIC DNA]</scope>
    <source>
        <tissue evidence="7">Leaves</tissue>
    </source>
</reference>
<dbReference type="AlphaFoldDB" id="A0A251S7S7"/>
<dbReference type="SUPFAM" id="SSF54849">
    <property type="entry name" value="GroEL-intermediate domain like"/>
    <property type="match status" value="1"/>
</dbReference>
<evidence type="ECO:0000313" key="6">
    <source>
        <dbReference type="EMBL" id="KAF5762402.1"/>
    </source>
</evidence>
<dbReference type="PANTHER" id="PTHR11353">
    <property type="entry name" value="CHAPERONIN"/>
    <property type="match status" value="1"/>
</dbReference>
<comment type="similarity">
    <text evidence="1 5">Belongs to the TCP-1 chaperonin family.</text>
</comment>
<reference evidence="6" key="3">
    <citation type="submission" date="2020-06" db="EMBL/GenBank/DDBJ databases">
        <title>Helianthus annuus Genome sequencing and assembly Release 2.</title>
        <authorList>
            <person name="Gouzy J."/>
            <person name="Langlade N."/>
            <person name="Munos S."/>
        </authorList>
    </citation>
    <scope>NUCLEOTIDE SEQUENCE</scope>
    <source>
        <tissue evidence="6">Leaves</tissue>
    </source>
</reference>
<evidence type="ECO:0000256" key="3">
    <source>
        <dbReference type="ARBA" id="ARBA00022840"/>
    </source>
</evidence>
<dbReference type="Gene3D" id="1.10.560.10">
    <property type="entry name" value="GroEL-like equatorial domain"/>
    <property type="match status" value="1"/>
</dbReference>
<evidence type="ECO:0000256" key="5">
    <source>
        <dbReference type="RuleBase" id="RU004187"/>
    </source>
</evidence>
<proteinExistence type="inferred from homology"/>
<dbReference type="STRING" id="4232.A0A251S7S7"/>
<evidence type="ECO:0000313" key="8">
    <source>
        <dbReference type="Proteomes" id="UP000215914"/>
    </source>
</evidence>
<dbReference type="EMBL" id="CM007905">
    <property type="protein sequence ID" value="OTF93271.1"/>
    <property type="molecule type" value="Genomic_DNA"/>
</dbReference>
<dbReference type="InterPro" id="IPR017998">
    <property type="entry name" value="Chaperone_TCP-1"/>
</dbReference>
<keyword evidence="2 5" id="KW-0547">Nucleotide-binding</keyword>
<evidence type="ECO:0000256" key="4">
    <source>
        <dbReference type="ARBA" id="ARBA00023186"/>
    </source>
</evidence>
<dbReference type="GO" id="GO:0005524">
    <property type="term" value="F:ATP binding"/>
    <property type="evidence" value="ECO:0007669"/>
    <property type="project" value="UniProtKB-KW"/>
</dbReference>
<dbReference type="Gramene" id="mRNA:HanXRQr2_Chr16g0776291">
    <property type="protein sequence ID" value="mRNA:HanXRQr2_Chr16g0776291"/>
    <property type="gene ID" value="HanXRQr2_Chr16g0776291"/>
</dbReference>
<dbReference type="InterPro" id="IPR027413">
    <property type="entry name" value="GROEL-like_equatorial_sf"/>
</dbReference>
<evidence type="ECO:0000256" key="1">
    <source>
        <dbReference type="ARBA" id="ARBA00008020"/>
    </source>
</evidence>
<sequence>MFYIEHCANSKAVTIFIHGGNKMMIEETKRSIQDALCVARNVIRNNSFAYGSGAAEISCSIAVEAAADLVATTLWDGCILIFSSGSTRC</sequence>
<dbReference type="Proteomes" id="UP000215914">
    <property type="component" value="Chromosome 16"/>
</dbReference>
<accession>A0A251S7S7</accession>
<dbReference type="Pfam" id="PF00118">
    <property type="entry name" value="Cpn60_TCP1"/>
    <property type="match status" value="1"/>
</dbReference>